<evidence type="ECO:0000259" key="1">
    <source>
        <dbReference type="Pfam" id="PF00561"/>
    </source>
</evidence>
<evidence type="ECO:0000313" key="3">
    <source>
        <dbReference type="Proteomes" id="UP001596157"/>
    </source>
</evidence>
<dbReference type="EMBL" id="JBHSKF010000004">
    <property type="protein sequence ID" value="MFC5287516.1"/>
    <property type="molecule type" value="Genomic_DNA"/>
</dbReference>
<dbReference type="PANTHER" id="PTHR36837">
    <property type="entry name" value="POLY(3-HYDROXYALKANOATE) POLYMERASE SUBUNIT PHAC"/>
    <property type="match status" value="1"/>
</dbReference>
<dbReference type="InterPro" id="IPR029058">
    <property type="entry name" value="AB_hydrolase_fold"/>
</dbReference>
<keyword evidence="2" id="KW-0378">Hydrolase</keyword>
<protein>
    <submittedName>
        <fullName evidence="2">Alpha/beta fold hydrolase</fullName>
    </submittedName>
</protein>
<feature type="domain" description="AB hydrolase-1" evidence="1">
    <location>
        <begin position="67"/>
        <end position="323"/>
    </location>
</feature>
<dbReference type="Gene3D" id="3.40.50.1820">
    <property type="entry name" value="alpha/beta hydrolase"/>
    <property type="match status" value="1"/>
</dbReference>
<evidence type="ECO:0000313" key="2">
    <source>
        <dbReference type="EMBL" id="MFC5287516.1"/>
    </source>
</evidence>
<dbReference type="SUPFAM" id="SSF53474">
    <property type="entry name" value="alpha/beta-Hydrolases"/>
    <property type="match status" value="1"/>
</dbReference>
<sequence length="341" mass="36606">MAVLDGMLAAAGNAAHRVLGGGFADLTPWPRELVDSGRARRLYHCDSAETGAPVLLVPPLGVPDSPYDLRRGCSLVEHLAPQRPTYLLDYGPMGFAERGLGLEHWVDEVLPAAVDAVRERTGQAPHLVGWCFGGILSVLAAARLDVDAIASLTVVASPFDFTKVPLLMPLRPVVAATGGHVFTPVYRALGTIPAPLVRAVFQISALDRQLTKPFAVAAHLHDRDYLAQIEAVERFTATMTAYPGRTIAQIYHRFYRENALAQGSIEIGGTRVDLAAAKQRTLLIAGRSDTIAPRRSVAALLDVLPDAEVEFTTAKGGHLGVLTGRAARTEVWPLIDRHISG</sequence>
<dbReference type="PANTHER" id="PTHR36837:SF2">
    <property type="entry name" value="POLY(3-HYDROXYALKANOATE) POLYMERASE SUBUNIT PHAC"/>
    <property type="match status" value="1"/>
</dbReference>
<organism evidence="2 3">
    <name type="scientific">Actinokineospora guangxiensis</name>
    <dbReference type="NCBI Taxonomy" id="1490288"/>
    <lineage>
        <taxon>Bacteria</taxon>
        <taxon>Bacillati</taxon>
        <taxon>Actinomycetota</taxon>
        <taxon>Actinomycetes</taxon>
        <taxon>Pseudonocardiales</taxon>
        <taxon>Pseudonocardiaceae</taxon>
        <taxon>Actinokineospora</taxon>
    </lineage>
</organism>
<dbReference type="Proteomes" id="UP001596157">
    <property type="component" value="Unassembled WGS sequence"/>
</dbReference>
<keyword evidence="3" id="KW-1185">Reference proteome</keyword>
<name>A0ABW0EL79_9PSEU</name>
<dbReference type="Pfam" id="PF00561">
    <property type="entry name" value="Abhydrolase_1"/>
    <property type="match status" value="1"/>
</dbReference>
<dbReference type="InterPro" id="IPR000073">
    <property type="entry name" value="AB_hydrolase_1"/>
</dbReference>
<dbReference type="RefSeq" id="WP_378246575.1">
    <property type="nucleotide sequence ID" value="NZ_JBHSKF010000004.1"/>
</dbReference>
<dbReference type="InterPro" id="IPR051321">
    <property type="entry name" value="PHA/PHB_synthase"/>
</dbReference>
<proteinExistence type="predicted"/>
<dbReference type="GO" id="GO:0016787">
    <property type="term" value="F:hydrolase activity"/>
    <property type="evidence" value="ECO:0007669"/>
    <property type="project" value="UniProtKB-KW"/>
</dbReference>
<accession>A0ABW0EL79</accession>
<comment type="caution">
    <text evidence="2">The sequence shown here is derived from an EMBL/GenBank/DDBJ whole genome shotgun (WGS) entry which is preliminary data.</text>
</comment>
<gene>
    <name evidence="2" type="ORF">ACFPM7_10680</name>
</gene>
<reference evidence="3" key="1">
    <citation type="journal article" date="2019" name="Int. J. Syst. Evol. Microbiol.">
        <title>The Global Catalogue of Microorganisms (GCM) 10K type strain sequencing project: providing services to taxonomists for standard genome sequencing and annotation.</title>
        <authorList>
            <consortium name="The Broad Institute Genomics Platform"/>
            <consortium name="The Broad Institute Genome Sequencing Center for Infectious Disease"/>
            <person name="Wu L."/>
            <person name="Ma J."/>
        </authorList>
    </citation>
    <scope>NUCLEOTIDE SEQUENCE [LARGE SCALE GENOMIC DNA]</scope>
    <source>
        <strain evidence="3">CCUG 59778</strain>
    </source>
</reference>